<comment type="caution">
    <text evidence="1">The sequence shown here is derived from an EMBL/GenBank/DDBJ whole genome shotgun (WGS) entry which is preliminary data.</text>
</comment>
<evidence type="ECO:0000313" key="1">
    <source>
        <dbReference type="EMBL" id="KUK82294.1"/>
    </source>
</evidence>
<organism evidence="1 2">
    <name type="scientific">Mesotoga prima</name>
    <dbReference type="NCBI Taxonomy" id="1184387"/>
    <lineage>
        <taxon>Bacteria</taxon>
        <taxon>Thermotogati</taxon>
        <taxon>Thermotogota</taxon>
        <taxon>Thermotogae</taxon>
        <taxon>Kosmotogales</taxon>
        <taxon>Kosmotogaceae</taxon>
        <taxon>Mesotoga</taxon>
    </lineage>
</organism>
<name>A0A101HSZ1_9BACT</name>
<evidence type="ECO:0000313" key="2">
    <source>
        <dbReference type="Proteomes" id="UP000054092"/>
    </source>
</evidence>
<sequence>LSFEIVQGMGTIEGSRLIIEPGYEDYGFYTFVVSASDGKGGTANASFDVLVTDTNRPPEFNIPDQTTIISRTLRLDLRQFSSDPDGDYLRYELIYGPGVLTGSIYSFIPETLGSSTVMLRASDLKGGEATAAFTITVR</sequence>
<reference evidence="2" key="1">
    <citation type="journal article" date="2015" name="MBio">
        <title>Genome-Resolved Metagenomic Analysis Reveals Roles for Candidate Phyla and Other Microbial Community Members in Biogeochemical Transformations in Oil Reservoirs.</title>
        <authorList>
            <person name="Hu P."/>
            <person name="Tom L."/>
            <person name="Singh A."/>
            <person name="Thomas B.C."/>
            <person name="Baker B.J."/>
            <person name="Piceno Y.M."/>
            <person name="Andersen G.L."/>
            <person name="Banfield J.F."/>
        </authorList>
    </citation>
    <scope>NUCLEOTIDE SEQUENCE [LARGE SCALE GENOMIC DNA]</scope>
</reference>
<gene>
    <name evidence="1" type="ORF">XD94_0065</name>
</gene>
<proteinExistence type="predicted"/>
<dbReference type="Proteomes" id="UP000054092">
    <property type="component" value="Unassembled WGS sequence"/>
</dbReference>
<dbReference type="InterPro" id="IPR013783">
    <property type="entry name" value="Ig-like_fold"/>
</dbReference>
<dbReference type="AlphaFoldDB" id="A0A101HSZ1"/>
<protein>
    <recommendedName>
        <fullName evidence="3">Cadherin domain-containing protein</fullName>
    </recommendedName>
</protein>
<dbReference type="PATRIC" id="fig|1184387.3.peg.223"/>
<dbReference type="EMBL" id="LGGP01000005">
    <property type="protein sequence ID" value="KUK82294.1"/>
    <property type="molecule type" value="Genomic_DNA"/>
</dbReference>
<dbReference type="Gene3D" id="2.60.40.10">
    <property type="entry name" value="Immunoglobulins"/>
    <property type="match status" value="1"/>
</dbReference>
<feature type="non-terminal residue" evidence="1">
    <location>
        <position position="1"/>
    </location>
</feature>
<evidence type="ECO:0008006" key="3">
    <source>
        <dbReference type="Google" id="ProtNLM"/>
    </source>
</evidence>
<accession>A0A101HSZ1</accession>